<dbReference type="CDD" id="cd07989">
    <property type="entry name" value="LPLAT_AGPAT-like"/>
    <property type="match status" value="1"/>
</dbReference>
<evidence type="ECO:0000256" key="1">
    <source>
        <dbReference type="ARBA" id="ARBA00006432"/>
    </source>
</evidence>
<keyword evidence="5 6" id="KW-0472">Membrane</keyword>
<feature type="transmembrane region" description="Helical" evidence="6">
    <location>
        <begin position="354"/>
        <end position="379"/>
    </location>
</feature>
<dbReference type="PANTHER" id="PTHR24096:SF149">
    <property type="entry name" value="AMP-BINDING DOMAIN-CONTAINING PROTEIN-RELATED"/>
    <property type="match status" value="1"/>
</dbReference>
<proteinExistence type="inferred from homology"/>
<evidence type="ECO:0000256" key="6">
    <source>
        <dbReference type="SAM" id="Phobius"/>
    </source>
</evidence>
<feature type="transmembrane region" description="Helical" evidence="6">
    <location>
        <begin position="237"/>
        <end position="258"/>
    </location>
</feature>
<dbReference type="InterPro" id="IPR011701">
    <property type="entry name" value="MFS"/>
</dbReference>
<feature type="transmembrane region" description="Helical" evidence="6">
    <location>
        <begin position="113"/>
        <end position="132"/>
    </location>
</feature>
<name>A0ABU3KD15_9BACT</name>
<dbReference type="InterPro" id="IPR042099">
    <property type="entry name" value="ANL_N_sf"/>
</dbReference>
<dbReference type="Gene3D" id="3.40.50.12780">
    <property type="entry name" value="N-terminal domain of ligase-like"/>
    <property type="match status" value="1"/>
</dbReference>
<dbReference type="PANTHER" id="PTHR24096">
    <property type="entry name" value="LONG-CHAIN-FATTY-ACID--COA LIGASE"/>
    <property type="match status" value="1"/>
</dbReference>
<evidence type="ECO:0000259" key="7">
    <source>
        <dbReference type="PROSITE" id="PS50850"/>
    </source>
</evidence>
<dbReference type="Gene3D" id="1.20.1250.20">
    <property type="entry name" value="MFS general substrate transporter like domains"/>
    <property type="match status" value="1"/>
</dbReference>
<dbReference type="SUPFAM" id="SSF103473">
    <property type="entry name" value="MFS general substrate transporter"/>
    <property type="match status" value="1"/>
</dbReference>
<dbReference type="SUPFAM" id="SSF56801">
    <property type="entry name" value="Acetyl-CoA synthetase-like"/>
    <property type="match status" value="1"/>
</dbReference>
<dbReference type="SMART" id="SM00563">
    <property type="entry name" value="PlsC"/>
    <property type="match status" value="1"/>
</dbReference>
<dbReference type="InterPro" id="IPR000873">
    <property type="entry name" value="AMP-dep_synth/lig_dom"/>
</dbReference>
<dbReference type="PROSITE" id="PS00455">
    <property type="entry name" value="AMP_BINDING"/>
    <property type="match status" value="1"/>
</dbReference>
<feature type="transmembrane region" description="Helical" evidence="6">
    <location>
        <begin position="385"/>
        <end position="402"/>
    </location>
</feature>
<feature type="transmembrane region" description="Helical" evidence="6">
    <location>
        <begin position="180"/>
        <end position="198"/>
    </location>
</feature>
<dbReference type="NCBIfam" id="NF006386">
    <property type="entry name" value="PRK08633.1"/>
    <property type="match status" value="1"/>
</dbReference>
<evidence type="ECO:0000256" key="4">
    <source>
        <dbReference type="ARBA" id="ARBA00022989"/>
    </source>
</evidence>
<comment type="similarity">
    <text evidence="1">Belongs to the ATP-dependent AMP-binding enzyme family.</text>
</comment>
<evidence type="ECO:0000313" key="8">
    <source>
        <dbReference type="EMBL" id="MDT7044052.1"/>
    </source>
</evidence>
<dbReference type="InterPro" id="IPR045851">
    <property type="entry name" value="AMP-bd_C_sf"/>
</dbReference>
<dbReference type="Pfam" id="PF00501">
    <property type="entry name" value="AMP-binding"/>
    <property type="match status" value="1"/>
</dbReference>
<dbReference type="Proteomes" id="UP001250932">
    <property type="component" value="Unassembled WGS sequence"/>
</dbReference>
<feature type="transmembrane region" description="Helical" evidence="6">
    <location>
        <begin position="55"/>
        <end position="76"/>
    </location>
</feature>
<dbReference type="Gene3D" id="3.30.300.30">
    <property type="match status" value="1"/>
</dbReference>
<feature type="transmembrane region" description="Helical" evidence="6">
    <location>
        <begin position="12"/>
        <end position="35"/>
    </location>
</feature>
<dbReference type="InterPro" id="IPR036259">
    <property type="entry name" value="MFS_trans_sf"/>
</dbReference>
<dbReference type="EMBL" id="JAQOUE010000002">
    <property type="protein sequence ID" value="MDT7044052.1"/>
    <property type="molecule type" value="Genomic_DNA"/>
</dbReference>
<feature type="transmembrane region" description="Helical" evidence="6">
    <location>
        <begin position="264"/>
        <end position="284"/>
    </location>
</feature>
<evidence type="ECO:0000256" key="5">
    <source>
        <dbReference type="ARBA" id="ARBA00023136"/>
    </source>
</evidence>
<evidence type="ECO:0000256" key="3">
    <source>
        <dbReference type="ARBA" id="ARBA00022692"/>
    </source>
</evidence>
<keyword evidence="2" id="KW-0436">Ligase</keyword>
<keyword evidence="3 6" id="KW-0812">Transmembrane</keyword>
<gene>
    <name evidence="8" type="ORF">PPG34_17005</name>
</gene>
<dbReference type="Pfam" id="PF01553">
    <property type="entry name" value="Acyltransferase"/>
    <property type="match status" value="1"/>
</dbReference>
<dbReference type="PROSITE" id="PS50850">
    <property type="entry name" value="MFS"/>
    <property type="match status" value="1"/>
</dbReference>
<evidence type="ECO:0000256" key="2">
    <source>
        <dbReference type="ARBA" id="ARBA00022598"/>
    </source>
</evidence>
<protein>
    <submittedName>
        <fullName evidence="8">Acyl-[ACP]--phospholipid O-acyltransferase</fullName>
    </submittedName>
</protein>
<feature type="transmembrane region" description="Helical" evidence="6">
    <location>
        <begin position="153"/>
        <end position="174"/>
    </location>
</feature>
<feature type="domain" description="Major facilitator superfamily (MFS) profile" evidence="7">
    <location>
        <begin position="12"/>
        <end position="409"/>
    </location>
</feature>
<accession>A0ABU3KD15</accession>
<dbReference type="RefSeq" id="WP_313834638.1">
    <property type="nucleotide sequence ID" value="NZ_JAQOUE010000002.1"/>
</dbReference>
<dbReference type="Pfam" id="PF07690">
    <property type="entry name" value="MFS_1"/>
    <property type="match status" value="1"/>
</dbReference>
<feature type="transmembrane region" description="Helical" evidence="6">
    <location>
        <begin position="88"/>
        <end position="107"/>
    </location>
</feature>
<feature type="transmembrane region" description="Helical" evidence="6">
    <location>
        <begin position="319"/>
        <end position="342"/>
    </location>
</feature>
<dbReference type="SUPFAM" id="SSF69593">
    <property type="entry name" value="Glycerol-3-phosphate (1)-acyltransferase"/>
    <property type="match status" value="1"/>
</dbReference>
<dbReference type="InterPro" id="IPR020846">
    <property type="entry name" value="MFS_dom"/>
</dbReference>
<feature type="transmembrane region" description="Helical" evidence="6">
    <location>
        <begin position="296"/>
        <end position="313"/>
    </location>
</feature>
<reference evidence="8 9" key="1">
    <citation type="journal article" date="2023" name="ISME J.">
        <title>Cultivation and genomic characterization of novel and ubiquitous marine nitrite-oxidizing bacteria from the Nitrospirales.</title>
        <authorList>
            <person name="Mueller A.J."/>
            <person name="Daebeler A."/>
            <person name="Herbold C.W."/>
            <person name="Kirkegaard R.H."/>
            <person name="Daims H."/>
        </authorList>
    </citation>
    <scope>NUCLEOTIDE SEQUENCE [LARGE SCALE GENOMIC DNA]</scope>
    <source>
        <strain evidence="8 9">EB</strain>
    </source>
</reference>
<keyword evidence="9" id="KW-1185">Reference proteome</keyword>
<dbReference type="InterPro" id="IPR002123">
    <property type="entry name" value="Plipid/glycerol_acylTrfase"/>
</dbReference>
<comment type="caution">
    <text evidence="8">The sequence shown here is derived from an EMBL/GenBank/DDBJ whole genome shotgun (WGS) entry which is preliminary data.</text>
</comment>
<dbReference type="CDD" id="cd06173">
    <property type="entry name" value="MFS_MefA_like"/>
    <property type="match status" value="1"/>
</dbReference>
<keyword evidence="4 6" id="KW-1133">Transmembrane helix</keyword>
<dbReference type="InterPro" id="IPR020845">
    <property type="entry name" value="AMP-binding_CS"/>
</dbReference>
<evidence type="ECO:0000313" key="9">
    <source>
        <dbReference type="Proteomes" id="UP001250932"/>
    </source>
</evidence>
<sequence>MNRSSPNPIRGLLIAQFFGAFNDNAWKLMVALLAIKQLASQMGSGLEYEAAAQAQTTITFVVFTFPLVVVSIFSGVFSDRFSKRSVIVIMKVVEVGLMGVGTVALFMNPEGGLLPLIVLGAMAVQSALFSPAKYGILPELLPHERLAAGNGQLELWTFLAIIGGTALGGMFLQVSGASPWLGGGVLLVFSIIGLRYSLSIPSVPRARAEGGLRETLQGAWDAVQADRVLRLGVMGNIGYWMVASLVGQDILVYSKAVLGLTDSWAGLPLATFGIGVGLGSVLAGKLSHSKVEVGHIPLGAIGLTVGLFVIGALRPDVVGTLIGMAWLGLSSGFIVVPINSLIQWRAPEDRRGAVIAFNNVFVFAGVLAGSLGTGFLAFLGLSASSIILAAGMATAGLTMWAVRIMPETFIRMVLFLVTHTLYRLHIIGRDHVPDRGGALLVPNHVSFVDGLLLLASVDRPIRFVVDRQYYEHPLFHRLAKIMGAIPISSKGSPKEILTALRDAGRRLDDGELVCIFPEGQITRTGSLLPFQQGFERILKGREAPVVPVHLDRVWGSIFSFIGGKFLTKWPEQIPYPVTISYGVPLPATVTSAEVRNAVQELGEQAWAYRKPNRPPLHHTFVRAVRRHPFRFAFADLTRPKVSCLESLVGAIALARAFRPLWEHQHNVGILLPPSVGGVLVNLAATLSGRTAVNLNYTAGKSGMEAAAKQAQLETIVTSQMFIEKAGLELPEGIKIIWIDEVRKTIGTGERITALLLAIFAPISMLERAAGVTIRPQIDDLATIIFSSGSTGEPKGVMLSHYNVDSNVEGVAQVFHLGPNDRLLGILPFFHSFGYLATIWLAVNHGVGVVYHPTPLDAGAIGELIHKQRVTILIATPTFLQLYLRRCTPDQFGSVRIILTGAEKLSERLAQAFEEKFGIRPIEGYGVTECAPVIAVNCPDFRAAGFYQSASRRGTVGRALPGVSVRIVDPDSFEPLPVGTAGMLLVKGPNVMHGYLGRRDLTAKAIHEGWYITGDIAILDEDGFITITDRLSRFAKIGGEMVPHGKVEEALHQAINAETQVLAVTSIPDEKKGEQLVVLHTLEESAIPEVLTKLSDTGLPNLFIPRKDAFLKVEKIPVLGTGKLDLRALKRIALERIS</sequence>
<organism evidence="8 9">
    <name type="scientific">Candidatus Nitronereus thalassa</name>
    <dbReference type="NCBI Taxonomy" id="3020898"/>
    <lineage>
        <taxon>Bacteria</taxon>
        <taxon>Pseudomonadati</taxon>
        <taxon>Nitrospirota</taxon>
        <taxon>Nitrospiria</taxon>
        <taxon>Nitrospirales</taxon>
        <taxon>Nitrospiraceae</taxon>
        <taxon>Candidatus Nitronereus</taxon>
    </lineage>
</organism>